<dbReference type="RefSeq" id="WP_234655783.1">
    <property type="nucleotide sequence ID" value="NZ_CP094997.1"/>
</dbReference>
<dbReference type="Proteomes" id="UP001139000">
    <property type="component" value="Unassembled WGS sequence"/>
</dbReference>
<comment type="caution">
    <text evidence="1">The sequence shown here is derived from an EMBL/GenBank/DDBJ whole genome shotgun (WGS) entry which is preliminary data.</text>
</comment>
<organism evidence="1 2">
    <name type="scientific">Dyadobacter chenwenxiniae</name>
    <dbReference type="NCBI Taxonomy" id="2906456"/>
    <lineage>
        <taxon>Bacteria</taxon>
        <taxon>Pseudomonadati</taxon>
        <taxon>Bacteroidota</taxon>
        <taxon>Cytophagia</taxon>
        <taxon>Cytophagales</taxon>
        <taxon>Spirosomataceae</taxon>
        <taxon>Dyadobacter</taxon>
    </lineage>
</organism>
<dbReference type="PROSITE" id="PS51257">
    <property type="entry name" value="PROKAR_LIPOPROTEIN"/>
    <property type="match status" value="1"/>
</dbReference>
<name>A0A9X1TFJ5_9BACT</name>
<evidence type="ECO:0000313" key="1">
    <source>
        <dbReference type="EMBL" id="MCF0062694.1"/>
    </source>
</evidence>
<protein>
    <recommendedName>
        <fullName evidence="3">YD repeat-containing protein</fullName>
    </recommendedName>
</protein>
<gene>
    <name evidence="1" type="ORF">LXM26_14395</name>
</gene>
<keyword evidence="2" id="KW-1185">Reference proteome</keyword>
<proteinExistence type="predicted"/>
<evidence type="ECO:0008006" key="3">
    <source>
        <dbReference type="Google" id="ProtNLM"/>
    </source>
</evidence>
<reference evidence="1" key="1">
    <citation type="submission" date="2021-12" db="EMBL/GenBank/DDBJ databases">
        <title>Novel species in genus Dyadobacter.</title>
        <authorList>
            <person name="Ma C."/>
        </authorList>
    </citation>
    <scope>NUCLEOTIDE SEQUENCE</scope>
    <source>
        <strain evidence="1">LJ419</strain>
    </source>
</reference>
<evidence type="ECO:0000313" key="2">
    <source>
        <dbReference type="Proteomes" id="UP001139000"/>
    </source>
</evidence>
<sequence length="302" mass="35291">MKTLYFLLIIMHVLSSCKNKEIDVFEGVPGPNVGDTSIYNANHYRLTRILNFSKSDSEQPYGFVEFAYDAEGNLERESMIDNPDLLAMYKTYTYKNGRMATQKIFDGQVNRPTLSRIISYTYQDDLLSQEDALGADGELQQSTYYVYTNGKLSETYKWTQSLGKHHHYKYAYDSRGNVIREQAYMYNNDLEYTENYTYDVKSRKIKTERFNHSNMLELITIAEYTANNILPSAVIYQDAQGNQTSRRTFELDVAGNQIQTSVGNNTINKRKYYGKLLREEIRYSPQFGFTEFGMTRYEYEKK</sequence>
<accession>A0A9X1TFJ5</accession>
<dbReference type="AlphaFoldDB" id="A0A9X1TFJ5"/>
<dbReference type="EMBL" id="JAJTTC010000002">
    <property type="protein sequence ID" value="MCF0062694.1"/>
    <property type="molecule type" value="Genomic_DNA"/>
</dbReference>